<evidence type="ECO:0000313" key="1">
    <source>
        <dbReference type="EMBL" id="MBX12973.1"/>
    </source>
</evidence>
<proteinExistence type="predicted"/>
<name>A0A2P2L4V1_RHIMU</name>
<dbReference type="GO" id="GO:0007034">
    <property type="term" value="P:vacuolar transport"/>
    <property type="evidence" value="ECO:0007669"/>
    <property type="project" value="TreeGrafter"/>
</dbReference>
<accession>A0A2P2L4V1</accession>
<dbReference type="AlphaFoldDB" id="A0A2P2L4V1"/>
<dbReference type="GO" id="GO:0005794">
    <property type="term" value="C:Golgi apparatus"/>
    <property type="evidence" value="ECO:0007669"/>
    <property type="project" value="TreeGrafter"/>
</dbReference>
<dbReference type="EMBL" id="GGEC01032489">
    <property type="protein sequence ID" value="MBX12973.1"/>
    <property type="molecule type" value="Transcribed_RNA"/>
</dbReference>
<organism evidence="1">
    <name type="scientific">Rhizophora mucronata</name>
    <name type="common">Asiatic mangrove</name>
    <dbReference type="NCBI Taxonomy" id="61149"/>
    <lineage>
        <taxon>Eukaryota</taxon>
        <taxon>Viridiplantae</taxon>
        <taxon>Streptophyta</taxon>
        <taxon>Embryophyta</taxon>
        <taxon>Tracheophyta</taxon>
        <taxon>Spermatophyta</taxon>
        <taxon>Magnoliopsida</taxon>
        <taxon>eudicotyledons</taxon>
        <taxon>Gunneridae</taxon>
        <taxon>Pentapetalae</taxon>
        <taxon>rosids</taxon>
        <taxon>fabids</taxon>
        <taxon>Malpighiales</taxon>
        <taxon>Rhizophoraceae</taxon>
        <taxon>Rhizophora</taxon>
    </lineage>
</organism>
<sequence>MIQTAVRALTLNIYNVSDNMVYDFITTPPVSKYFTDIVHSMKEQCVHLDSLVHTAEKMSTSQRRKTLLLETDKVVDDLYYFKDILCVDDSRLSKMIYQNLLHLLILPILFSLLQLRQSDGSTLSAITSIYVVSRVLQVVGGKDFTKSVARVVLHPYMSLSMKDAGEGDTDISFFNNLGDMEKVICSDSWPAKEGIINGNTLHGHLPLCQLINSPIDDNLCPERIGMLALILSDNPSLLLAALFLLLTLLESKDLEHALATVVGPVTMQHGLKWDTSDSHAAGQSILVKYMPQVLNALLKVLASKLPISVLIQWHTGWFLRKLLAFPGNKLDEYNIHLFNNSYKQSCECFQKELEGCWFDYVLDTLRGEWASCTTALEEPSQSKDPFFLLELVGTQQFVDGDATSSYFAWQTMVDAVKVFILHLQLKAFICTGKLLEKPLLHVMSSIPTASGRTHASDLSSASFGSEVSLGSGIPCRIAFSNAGTRDIYLIPVARVTYGKLLLVEKHPFRSQRGVVIAIAPLAGLSPRIDEDHPTWLHLRIREFDPSFAAKKGYKSKAANYAADGRWTIGFSNAEACEAARLVILQETTMQRSSVRSVLAPLLENNFLGNLSDGQNEGDAPTQGV</sequence>
<dbReference type="GO" id="GO:1901096">
    <property type="term" value="P:regulation of autophagosome maturation"/>
    <property type="evidence" value="ECO:0007669"/>
    <property type="project" value="TreeGrafter"/>
</dbReference>
<protein>
    <submittedName>
        <fullName evidence="1">Uncharacterized protein LOC105635829 isoform X2</fullName>
    </submittedName>
</protein>
<dbReference type="PANTHER" id="PTHR21481:SF0">
    <property type="entry name" value="PROTEIN CLEC16A"/>
    <property type="match status" value="1"/>
</dbReference>
<dbReference type="GO" id="GO:0016197">
    <property type="term" value="P:endosomal transport"/>
    <property type="evidence" value="ECO:0007669"/>
    <property type="project" value="TreeGrafter"/>
</dbReference>
<dbReference type="InterPro" id="IPR039272">
    <property type="entry name" value="CLEC16A/TT9"/>
</dbReference>
<dbReference type="PANTHER" id="PTHR21481">
    <property type="entry name" value="PROTEIN CLEC16A"/>
    <property type="match status" value="1"/>
</dbReference>
<dbReference type="GO" id="GO:0005770">
    <property type="term" value="C:late endosome"/>
    <property type="evidence" value="ECO:0007669"/>
    <property type="project" value="TreeGrafter"/>
</dbReference>
<reference evidence="1" key="1">
    <citation type="submission" date="2018-02" db="EMBL/GenBank/DDBJ databases">
        <title>Rhizophora mucronata_Transcriptome.</title>
        <authorList>
            <person name="Meera S.P."/>
            <person name="Sreeshan A."/>
            <person name="Augustine A."/>
        </authorList>
    </citation>
    <scope>NUCLEOTIDE SEQUENCE</scope>
    <source>
        <tissue evidence="1">Leaf</tissue>
    </source>
</reference>